<feature type="transmembrane region" description="Helical" evidence="1">
    <location>
        <begin position="70"/>
        <end position="91"/>
    </location>
</feature>
<keyword evidence="3" id="KW-1185">Reference proteome</keyword>
<dbReference type="Proteomes" id="UP001165444">
    <property type="component" value="Unassembled WGS sequence"/>
</dbReference>
<name>A0ABT0C373_9BACT</name>
<feature type="transmembrane region" description="Helical" evidence="1">
    <location>
        <begin position="192"/>
        <end position="211"/>
    </location>
</feature>
<feature type="transmembrane region" description="Helical" evidence="1">
    <location>
        <begin position="97"/>
        <end position="113"/>
    </location>
</feature>
<proteinExistence type="predicted"/>
<dbReference type="Pfam" id="PF19529">
    <property type="entry name" value="DUF6057"/>
    <property type="match status" value="1"/>
</dbReference>
<dbReference type="RefSeq" id="WP_243325700.1">
    <property type="nucleotide sequence ID" value="NZ_JAKZMM010000031.1"/>
</dbReference>
<dbReference type="EMBL" id="JAKZMM010000031">
    <property type="protein sequence ID" value="MCJ2381370.1"/>
    <property type="molecule type" value="Genomic_DNA"/>
</dbReference>
<protein>
    <submittedName>
        <fullName evidence="2">DUF6057 family protein</fullName>
    </submittedName>
</protein>
<feature type="transmembrane region" description="Helical" evidence="1">
    <location>
        <begin position="6"/>
        <end position="28"/>
    </location>
</feature>
<feature type="transmembrane region" description="Helical" evidence="1">
    <location>
        <begin position="231"/>
        <end position="254"/>
    </location>
</feature>
<evidence type="ECO:0000256" key="1">
    <source>
        <dbReference type="SAM" id="Phobius"/>
    </source>
</evidence>
<evidence type="ECO:0000313" key="2">
    <source>
        <dbReference type="EMBL" id="MCJ2381370.1"/>
    </source>
</evidence>
<dbReference type="InterPro" id="IPR045692">
    <property type="entry name" value="DUF6057"/>
</dbReference>
<keyword evidence="1" id="KW-0472">Membrane</keyword>
<keyword evidence="1" id="KW-1133">Transmembrane helix</keyword>
<reference evidence="2 3" key="1">
    <citation type="submission" date="2022-03" db="EMBL/GenBank/DDBJ databases">
        <title>Parabacteroides sp. nov. isolated from swine feces.</title>
        <authorList>
            <person name="Bak J.E."/>
        </authorList>
    </citation>
    <scope>NUCLEOTIDE SEQUENCE [LARGE SCALE GENOMIC DNA]</scope>
    <source>
        <strain evidence="2 3">AGMB00274</strain>
    </source>
</reference>
<sequence>MNWKQTLFWVITATLVYYFFLAFGVFLFQQQEESQLFIPQWWQIKDELFKPGGFCAIAGQFVIQYYRMPLLAITIQMILIIGCGLSFYHLLQKIKPAGYHLILAVFPLLLLIKMSIRSNYLVDGTIALFIFHLSLLPLTRINRPKTIALYGILSTILVFLFTGLLAICYAVIYMLTVAVLYPTYKQKLQGLWSLMPAVVFLLFYESFNIPVSLLEGFKPESYLEIQLLPHYFIYYVWLQYSLLLIGVLLVAFLLSFIPVQKASVKIILNCCCCIPTLLFGRYCMPDSLDMQNRMTDELAYLAREKQWDTIINRYKGKPIQDYISLNYLNMSLAQKGVLAENMFAFDQKGAKSLVAPWNQSLYMDKLLCDIHFMIGDLSLAESYAMDGFTQSKRKGSARMMQRLVQISLLRGEKEVAKKYIDLLSQMPFYKEWAQQYAVYLRDPEKMQEEPELKHKRIPQQQQDLLLSLMSTDSLWASYDISNRIGWEYKGCYYLLDKQLDKFRQYLTDTAYPNNQPWPRHYQEAWLILEEADSTLTGKIQVQPDIRKSYQRLKQLMNSHSQSQNIQAIYQKFGHTYWFYYYFKQFKSQK</sequence>
<keyword evidence="1" id="KW-0812">Transmembrane</keyword>
<comment type="caution">
    <text evidence="2">The sequence shown here is derived from an EMBL/GenBank/DDBJ whole genome shotgun (WGS) entry which is preliminary data.</text>
</comment>
<feature type="transmembrane region" description="Helical" evidence="1">
    <location>
        <begin position="147"/>
        <end position="180"/>
    </location>
</feature>
<feature type="transmembrane region" description="Helical" evidence="1">
    <location>
        <begin position="120"/>
        <end position="141"/>
    </location>
</feature>
<gene>
    <name evidence="2" type="ORF">MUN53_12245</name>
</gene>
<accession>A0ABT0C373</accession>
<organism evidence="2 3">
    <name type="scientific">Parabacteroides faecalis</name>
    <dbReference type="NCBI Taxonomy" id="2924040"/>
    <lineage>
        <taxon>Bacteria</taxon>
        <taxon>Pseudomonadati</taxon>
        <taxon>Bacteroidota</taxon>
        <taxon>Bacteroidia</taxon>
        <taxon>Bacteroidales</taxon>
        <taxon>Tannerellaceae</taxon>
        <taxon>Parabacteroides</taxon>
    </lineage>
</organism>
<evidence type="ECO:0000313" key="3">
    <source>
        <dbReference type="Proteomes" id="UP001165444"/>
    </source>
</evidence>